<comment type="similarity">
    <text evidence="5 14">In the N-terminal section; belongs to the MoaB/Mog family.</text>
</comment>
<reference evidence="16" key="1">
    <citation type="submission" date="2007-07" db="EMBL/GenBank/DDBJ databases">
        <title>PCAP assembly of the Caenorhabditis remanei genome.</title>
        <authorList>
            <consortium name="The Caenorhabditis remanei Sequencing Consortium"/>
            <person name="Wilson R.K."/>
        </authorList>
    </citation>
    <scope>NUCLEOTIDE SEQUENCE [LARGE SCALE GENOMIC DNA]</scope>
    <source>
        <strain evidence="16">PB4641</strain>
    </source>
</reference>
<dbReference type="InterPro" id="IPR014729">
    <property type="entry name" value="Rossmann-like_a/b/a_fold"/>
</dbReference>
<keyword evidence="17" id="KW-1185">Reference proteome</keyword>
<evidence type="ECO:0000256" key="14">
    <source>
        <dbReference type="PIRNR" id="PIRNR036620"/>
    </source>
</evidence>
<dbReference type="InterPro" id="IPR002500">
    <property type="entry name" value="PAPS_reduct_dom"/>
</dbReference>
<evidence type="ECO:0000256" key="1">
    <source>
        <dbReference type="ARBA" id="ARBA00001946"/>
    </source>
</evidence>
<dbReference type="SUPFAM" id="SSF52402">
    <property type="entry name" value="Adenine nucleotide alpha hydrolases-like"/>
    <property type="match status" value="1"/>
</dbReference>
<dbReference type="UniPathway" id="UPA00277">
    <property type="reaction ID" value="UER00407"/>
</dbReference>
<dbReference type="Pfam" id="PF24102">
    <property type="entry name" value="FLAD1_M"/>
    <property type="match status" value="1"/>
</dbReference>
<keyword evidence="10 14" id="KW-0547">Nucleotide-binding</keyword>
<dbReference type="FunFam" id="3.40.50.620:FF:000445">
    <property type="entry name" value="Probable FAD synthase"/>
    <property type="match status" value="1"/>
</dbReference>
<dbReference type="PANTHER" id="PTHR23293:SF9">
    <property type="entry name" value="FAD SYNTHASE"/>
    <property type="match status" value="1"/>
</dbReference>
<dbReference type="GO" id="GO:0006747">
    <property type="term" value="P:FAD biosynthetic process"/>
    <property type="evidence" value="ECO:0007669"/>
    <property type="project" value="UniProtKB-UniRule"/>
</dbReference>
<dbReference type="EC" id="2.7.7.2" evidence="14"/>
<proteinExistence type="inferred from homology"/>
<accession>E3NHD2</accession>
<dbReference type="eggNOG" id="KOG2644">
    <property type="taxonomic scope" value="Eukaryota"/>
</dbReference>
<dbReference type="InterPro" id="IPR001453">
    <property type="entry name" value="MoaB/Mog_dom"/>
</dbReference>
<evidence type="ECO:0000256" key="2">
    <source>
        <dbReference type="ARBA" id="ARBA00003316"/>
    </source>
</evidence>
<sequence length="595" mass="68556">MIKMMDFHQFLSLGLILFIYVSLELKIGFSTKYTIFFSSSVLFPIIFHRFLCRIFQKEMRAIFRTRMPSTTQRKTAAIVVIGDEILKGTTRDTNSHFLCKRLHKLGVNIKKISVVGDDISEISREVHTASGAYDYVITSGGVGPTHDDKTYLGLAHAFTDQLHFSNEIREAVDRFLPSYIDKKKAEGVGEGIEEVVRMVTEKLCTIPKMSQLLWGTQKVDGRISTFPVVRVANVVALPGVPKFCERAFDELQDQLFPVEERQSMYFDTIYTDLDEFDFSKRLTDLATRFEERSVQIGSYPELKNKWGHLWRGFQNKFFFFRFFKTKLTIESESSESMKDVLAALRELLIGHVVYYDTHAWTDTVTKWKSFKTRKTAENHLEFVRKLEEAEKIVEEIVEKYPLEQIALSFNGGKDCTVLLHLLRLKVDEKYGPSTPIQGFHIMVEDQFPEATQFIIDAAKFYNIQVLEFPGPLKTGLAALKKQRPSIIPVLMGSRATDPNGKYMKTPVEWTDSDWPKVLRVCPILNWTYTDVWHMLRGLCIPYCKLYDQGYTSLGGRDNTVKHPALRIVSSDGKEHYLPAYKLHDDAEERCNRSNL</sequence>
<comment type="similarity">
    <text evidence="4 14">In the C-terminal section; belongs to the PAPS reductase family. FAD1 subfamily.</text>
</comment>
<keyword evidence="11 14" id="KW-0274">FAD</keyword>
<keyword evidence="12 14" id="KW-0067">ATP-binding</keyword>
<keyword evidence="8 14" id="KW-0808">Transferase</keyword>
<dbReference type="GO" id="GO:0003919">
    <property type="term" value="F:FMN adenylyltransferase activity"/>
    <property type="evidence" value="ECO:0007669"/>
    <property type="project" value="UniProtKB-UniRule"/>
</dbReference>
<comment type="cofactor">
    <cofactor evidence="1 14">
        <name>Mg(2+)</name>
        <dbReference type="ChEBI" id="CHEBI:18420"/>
    </cofactor>
</comment>
<evidence type="ECO:0000256" key="7">
    <source>
        <dbReference type="ARBA" id="ARBA00022643"/>
    </source>
</evidence>
<feature type="domain" description="MoaB/Mog" evidence="15">
    <location>
        <begin position="77"/>
        <end position="259"/>
    </location>
</feature>
<evidence type="ECO:0000256" key="9">
    <source>
        <dbReference type="ARBA" id="ARBA00022695"/>
    </source>
</evidence>
<protein>
    <recommendedName>
        <fullName evidence="14">FAD synthase</fullName>
        <ecNumber evidence="14">2.7.7.2</ecNumber>
    </recommendedName>
    <alternativeName>
        <fullName evidence="14">FAD pyrophosphorylase</fullName>
    </alternativeName>
    <alternativeName>
        <fullName evidence="14">FMN adenylyltransferase</fullName>
    </alternativeName>
    <alternativeName>
        <fullName evidence="14">Flavin adenine dinucleotide synthase</fullName>
    </alternativeName>
</protein>
<dbReference type="STRING" id="31234.E3NHD2"/>
<dbReference type="PANTHER" id="PTHR23293">
    <property type="entry name" value="FAD SYNTHETASE-RELATED FMN ADENYLYLTRANSFERASE"/>
    <property type="match status" value="1"/>
</dbReference>
<evidence type="ECO:0000313" key="16">
    <source>
        <dbReference type="EMBL" id="EFO97989.1"/>
    </source>
</evidence>
<evidence type="ECO:0000256" key="11">
    <source>
        <dbReference type="ARBA" id="ARBA00022827"/>
    </source>
</evidence>
<dbReference type="FunCoup" id="E3NHD2">
    <property type="interactions" value="1458"/>
</dbReference>
<comment type="function">
    <text evidence="2 14">Catalyzes the adenylation of flavin mononucleotide (FMN) to form flavin adenine dinucleotide (FAD) coenzyme.</text>
</comment>
<dbReference type="CDD" id="cd00885">
    <property type="entry name" value="cinA"/>
    <property type="match status" value="1"/>
</dbReference>
<evidence type="ECO:0000256" key="4">
    <source>
        <dbReference type="ARBA" id="ARBA00006749"/>
    </source>
</evidence>
<dbReference type="InterPro" id="IPR056596">
    <property type="entry name" value="FLAD1_M"/>
</dbReference>
<evidence type="ECO:0000256" key="6">
    <source>
        <dbReference type="ARBA" id="ARBA00022630"/>
    </source>
</evidence>
<keyword evidence="7 14" id="KW-0288">FMN</keyword>
<evidence type="ECO:0000259" key="15">
    <source>
        <dbReference type="SMART" id="SM00852"/>
    </source>
</evidence>
<dbReference type="PIRSF" id="PIRSF036620">
    <property type="entry name" value="MPTbdFAD"/>
    <property type="match status" value="1"/>
</dbReference>
<evidence type="ECO:0000256" key="3">
    <source>
        <dbReference type="ARBA" id="ARBA00004726"/>
    </source>
</evidence>
<evidence type="ECO:0000256" key="12">
    <source>
        <dbReference type="ARBA" id="ARBA00022840"/>
    </source>
</evidence>
<name>E3NHD2_CAERE</name>
<dbReference type="HOGENOM" id="CLU_030805_8_0_1"/>
<dbReference type="OMA" id="NSHFLCK"/>
<dbReference type="SMART" id="SM00852">
    <property type="entry name" value="MoCF_biosynth"/>
    <property type="match status" value="1"/>
</dbReference>
<dbReference type="InterPro" id="IPR012183">
    <property type="entry name" value="FAD_synth_MoaB/Mog-bd"/>
</dbReference>
<dbReference type="GO" id="GO:0005524">
    <property type="term" value="F:ATP binding"/>
    <property type="evidence" value="ECO:0007669"/>
    <property type="project" value="UniProtKB-UniRule"/>
</dbReference>
<keyword evidence="6 14" id="KW-0285">Flavoprotein</keyword>
<dbReference type="OrthoDB" id="270728at2759"/>
<dbReference type="Proteomes" id="UP000008281">
    <property type="component" value="Unassembled WGS sequence"/>
</dbReference>
<keyword evidence="9 14" id="KW-0548">Nucleotidyltransferase</keyword>
<dbReference type="AlphaFoldDB" id="E3NHD2"/>
<evidence type="ECO:0000256" key="10">
    <source>
        <dbReference type="ARBA" id="ARBA00022741"/>
    </source>
</evidence>
<evidence type="ECO:0000256" key="8">
    <source>
        <dbReference type="ARBA" id="ARBA00022679"/>
    </source>
</evidence>
<dbReference type="Pfam" id="PF01507">
    <property type="entry name" value="PAPS_reduct"/>
    <property type="match status" value="2"/>
</dbReference>
<dbReference type="Pfam" id="PF00994">
    <property type="entry name" value="MoCF_biosynth"/>
    <property type="match status" value="1"/>
</dbReference>
<dbReference type="SUPFAM" id="SSF53218">
    <property type="entry name" value="Molybdenum cofactor biosynthesis proteins"/>
    <property type="match status" value="1"/>
</dbReference>
<dbReference type="EMBL" id="DS268672">
    <property type="protein sequence ID" value="EFO97989.1"/>
    <property type="molecule type" value="Genomic_DNA"/>
</dbReference>
<evidence type="ECO:0000313" key="17">
    <source>
        <dbReference type="Proteomes" id="UP000008281"/>
    </source>
</evidence>
<evidence type="ECO:0000256" key="5">
    <source>
        <dbReference type="ARBA" id="ARBA00007589"/>
    </source>
</evidence>
<comment type="catalytic activity">
    <reaction evidence="13 14">
        <text>FMN + ATP + H(+) = FAD + diphosphate</text>
        <dbReference type="Rhea" id="RHEA:17237"/>
        <dbReference type="ChEBI" id="CHEBI:15378"/>
        <dbReference type="ChEBI" id="CHEBI:30616"/>
        <dbReference type="ChEBI" id="CHEBI:33019"/>
        <dbReference type="ChEBI" id="CHEBI:57692"/>
        <dbReference type="ChEBI" id="CHEBI:58210"/>
        <dbReference type="EC" id="2.7.7.2"/>
    </reaction>
</comment>
<comment type="pathway">
    <text evidence="3 14">Cofactor biosynthesis; FAD biosynthesis; FAD from FMN: step 1/1.</text>
</comment>
<dbReference type="InterPro" id="IPR036425">
    <property type="entry name" value="MoaB/Mog-like_dom_sf"/>
</dbReference>
<dbReference type="CDD" id="cd23948">
    <property type="entry name" value="FAD_synthase"/>
    <property type="match status" value="1"/>
</dbReference>
<dbReference type="FunFam" id="3.40.980.10:FF:000024">
    <property type="entry name" value="Probable FAD synthase"/>
    <property type="match status" value="1"/>
</dbReference>
<evidence type="ECO:0000256" key="13">
    <source>
        <dbReference type="ARBA" id="ARBA00049494"/>
    </source>
</evidence>
<dbReference type="Gene3D" id="3.40.50.620">
    <property type="entry name" value="HUPs"/>
    <property type="match status" value="1"/>
</dbReference>
<gene>
    <name evidence="16" type="ORF">CRE_16456</name>
</gene>
<organism evidence="17">
    <name type="scientific">Caenorhabditis remanei</name>
    <name type="common">Caenorhabditis vulgaris</name>
    <dbReference type="NCBI Taxonomy" id="31234"/>
    <lineage>
        <taxon>Eukaryota</taxon>
        <taxon>Metazoa</taxon>
        <taxon>Ecdysozoa</taxon>
        <taxon>Nematoda</taxon>
        <taxon>Chromadorea</taxon>
        <taxon>Rhabditida</taxon>
        <taxon>Rhabditina</taxon>
        <taxon>Rhabditomorpha</taxon>
        <taxon>Rhabditoidea</taxon>
        <taxon>Rhabditidae</taxon>
        <taxon>Peloderinae</taxon>
        <taxon>Caenorhabditis</taxon>
    </lineage>
</organism>
<dbReference type="Gene3D" id="3.40.980.10">
    <property type="entry name" value="MoaB/Mog-like domain"/>
    <property type="match status" value="1"/>
</dbReference>
<dbReference type="InParanoid" id="E3NHD2"/>